<accession>A0A151JZ68</accession>
<name>A0A151JZ68_9HYME</name>
<protein>
    <submittedName>
        <fullName evidence="2">Uncharacterized protein</fullName>
    </submittedName>
</protein>
<keyword evidence="1" id="KW-0812">Transmembrane</keyword>
<dbReference type="AlphaFoldDB" id="A0A151JZ68"/>
<keyword evidence="1" id="KW-1133">Transmembrane helix</keyword>
<keyword evidence="1" id="KW-0472">Membrane</keyword>
<reference evidence="2 3" key="1">
    <citation type="submission" date="2016-03" db="EMBL/GenBank/DDBJ databases">
        <title>Trachymyrmex septentrionalis WGS genome.</title>
        <authorList>
            <person name="Nygaard S."/>
            <person name="Hu H."/>
            <person name="Boomsma J."/>
            <person name="Zhang G."/>
        </authorList>
    </citation>
    <scope>NUCLEOTIDE SEQUENCE [LARGE SCALE GENOMIC DNA]</scope>
    <source>
        <strain evidence="2">Tsep2-gDNA-1</strain>
        <tissue evidence="2">Whole body</tissue>
    </source>
</reference>
<dbReference type="Proteomes" id="UP000078541">
    <property type="component" value="Unassembled WGS sequence"/>
</dbReference>
<proteinExistence type="predicted"/>
<feature type="transmembrane region" description="Helical" evidence="1">
    <location>
        <begin position="50"/>
        <end position="73"/>
    </location>
</feature>
<evidence type="ECO:0000256" key="1">
    <source>
        <dbReference type="SAM" id="Phobius"/>
    </source>
</evidence>
<dbReference type="EMBL" id="KQ981410">
    <property type="protein sequence ID" value="KYN41896.1"/>
    <property type="molecule type" value="Genomic_DNA"/>
</dbReference>
<evidence type="ECO:0000313" key="3">
    <source>
        <dbReference type="Proteomes" id="UP000078541"/>
    </source>
</evidence>
<evidence type="ECO:0000313" key="2">
    <source>
        <dbReference type="EMBL" id="KYN41896.1"/>
    </source>
</evidence>
<keyword evidence="3" id="KW-1185">Reference proteome</keyword>
<gene>
    <name evidence="2" type="ORF">ALC56_03654</name>
</gene>
<organism evidence="2 3">
    <name type="scientific">Trachymyrmex septentrionalis</name>
    <dbReference type="NCBI Taxonomy" id="34720"/>
    <lineage>
        <taxon>Eukaryota</taxon>
        <taxon>Metazoa</taxon>
        <taxon>Ecdysozoa</taxon>
        <taxon>Arthropoda</taxon>
        <taxon>Hexapoda</taxon>
        <taxon>Insecta</taxon>
        <taxon>Pterygota</taxon>
        <taxon>Neoptera</taxon>
        <taxon>Endopterygota</taxon>
        <taxon>Hymenoptera</taxon>
        <taxon>Apocrita</taxon>
        <taxon>Aculeata</taxon>
        <taxon>Formicoidea</taxon>
        <taxon>Formicidae</taxon>
        <taxon>Myrmicinae</taxon>
        <taxon>Trachymyrmex</taxon>
    </lineage>
</organism>
<sequence length="168" mass="18385">MLPVVYETGGPPSSRRRRRATAVPLVVAALIVSGKAKINARNTGAARISRLTSTATMMTMALTVLLVLVPAAFPEKIPIEMTASLFCSYANKEKPGKSTKRRGRLWHEKRRHGGAHPLAVSWYTVEDTGVRCLCEGRQGHLPLKQTRRSPNAINSTVLLDKGDRTLCP</sequence>
<feature type="transmembrane region" description="Helical" evidence="1">
    <location>
        <begin position="20"/>
        <end position="38"/>
    </location>
</feature>